<comment type="caution">
    <text evidence="8">The sequence shown here is derived from an EMBL/GenBank/DDBJ whole genome shotgun (WGS) entry which is preliminary data.</text>
</comment>
<name>A0A7C5MXC0_9GAMM</name>
<protein>
    <recommendedName>
        <fullName evidence="5 6">[Ribosomal protein bS18]-alanine N-acetyltransferase</fullName>
        <ecNumber evidence="5 6">2.3.1.266</ecNumber>
    </recommendedName>
</protein>
<gene>
    <name evidence="5 8" type="primary">rimI</name>
    <name evidence="8" type="ORF">ENJ98_01035</name>
</gene>
<dbReference type="GO" id="GO:0005737">
    <property type="term" value="C:cytoplasm"/>
    <property type="evidence" value="ECO:0007669"/>
    <property type="project" value="UniProtKB-SubCell"/>
</dbReference>
<keyword evidence="3 5" id="KW-0808">Transferase</keyword>
<feature type="domain" description="N-acetyltransferase" evidence="7">
    <location>
        <begin position="1"/>
        <end position="141"/>
    </location>
</feature>
<comment type="similarity">
    <text evidence="1 5 6">Belongs to the acetyltransferase family. RimI subfamily.</text>
</comment>
<evidence type="ECO:0000259" key="7">
    <source>
        <dbReference type="PROSITE" id="PS51186"/>
    </source>
</evidence>
<feature type="active site" description="Proton acceptor" evidence="5">
    <location>
        <position position="97"/>
    </location>
</feature>
<dbReference type="InterPro" id="IPR016181">
    <property type="entry name" value="Acyl_CoA_acyltransferase"/>
</dbReference>
<comment type="caution">
    <text evidence="5">Lacks conserved residue(s) required for the propagation of feature annotation.</text>
</comment>
<dbReference type="EC" id="2.3.1.266" evidence="5 6"/>
<dbReference type="InterPro" id="IPR050680">
    <property type="entry name" value="YpeA/RimI_acetyltransf"/>
</dbReference>
<dbReference type="InterPro" id="IPR006464">
    <property type="entry name" value="AcTrfase_RimI/Ard1"/>
</dbReference>
<dbReference type="InterPro" id="IPR043690">
    <property type="entry name" value="RimI"/>
</dbReference>
<keyword evidence="4 5" id="KW-0012">Acyltransferase</keyword>
<organism evidence="8">
    <name type="scientific">Thiolapillus brandeum</name>
    <dbReference type="NCBI Taxonomy" id="1076588"/>
    <lineage>
        <taxon>Bacteria</taxon>
        <taxon>Pseudomonadati</taxon>
        <taxon>Pseudomonadota</taxon>
        <taxon>Gammaproteobacteria</taxon>
        <taxon>Chromatiales</taxon>
        <taxon>Sedimenticolaceae</taxon>
        <taxon>Thiolapillus</taxon>
    </lineage>
</organism>
<feature type="binding site" evidence="5">
    <location>
        <position position="102"/>
    </location>
    <ligand>
        <name>acetyl-CoA</name>
        <dbReference type="ChEBI" id="CHEBI:57288"/>
    </ligand>
</feature>
<sequence length="149" mass="16775">MREADLDEVLHIERLAYDHPWSRGIFTDCLRVGYQCRVYEQEGELIGYSVHSVAVGEAHLLNLCVKPSRQSRGFGRRLLRTVMAEAKRQGADTLFLEVRLSNRAAQALYESEGFNEVGRRFDYYPAGKGREDAIVYACSLKAIDTGGTA</sequence>
<evidence type="ECO:0000256" key="6">
    <source>
        <dbReference type="RuleBase" id="RU363094"/>
    </source>
</evidence>
<dbReference type="NCBIfam" id="TIGR01575">
    <property type="entry name" value="rimI"/>
    <property type="match status" value="1"/>
</dbReference>
<dbReference type="Gene3D" id="3.40.630.30">
    <property type="match status" value="1"/>
</dbReference>
<accession>A0A7C5MXC0</accession>
<evidence type="ECO:0000256" key="2">
    <source>
        <dbReference type="ARBA" id="ARBA00022490"/>
    </source>
</evidence>
<feature type="active site" description="Proton donor" evidence="5">
    <location>
        <position position="109"/>
    </location>
</feature>
<dbReference type="GO" id="GO:0008999">
    <property type="term" value="F:protein-N-terminal-alanine acetyltransferase activity"/>
    <property type="evidence" value="ECO:0007669"/>
    <property type="project" value="UniProtKB-UniRule"/>
</dbReference>
<evidence type="ECO:0000256" key="1">
    <source>
        <dbReference type="ARBA" id="ARBA00005395"/>
    </source>
</evidence>
<dbReference type="AlphaFoldDB" id="A0A7C5MXC0"/>
<proteinExistence type="inferred from homology"/>
<comment type="catalytic activity">
    <reaction evidence="5 6">
        <text>N-terminal L-alanyl-[ribosomal protein bS18] + acetyl-CoA = N-terminal N(alpha)-acetyl-L-alanyl-[ribosomal protein bS18] + CoA + H(+)</text>
        <dbReference type="Rhea" id="RHEA:43756"/>
        <dbReference type="Rhea" id="RHEA-COMP:10676"/>
        <dbReference type="Rhea" id="RHEA-COMP:10677"/>
        <dbReference type="ChEBI" id="CHEBI:15378"/>
        <dbReference type="ChEBI" id="CHEBI:57287"/>
        <dbReference type="ChEBI" id="CHEBI:57288"/>
        <dbReference type="ChEBI" id="CHEBI:64718"/>
        <dbReference type="ChEBI" id="CHEBI:83683"/>
        <dbReference type="EC" id="2.3.1.266"/>
    </reaction>
</comment>
<dbReference type="CDD" id="cd04301">
    <property type="entry name" value="NAT_SF"/>
    <property type="match status" value="1"/>
</dbReference>
<evidence type="ECO:0000256" key="5">
    <source>
        <dbReference type="HAMAP-Rule" id="MF_02210"/>
    </source>
</evidence>
<reference evidence="8" key="1">
    <citation type="journal article" date="2020" name="mSystems">
        <title>Genome- and Community-Level Interaction Insights into Carbon Utilization and Element Cycling Functions of Hydrothermarchaeota in Hydrothermal Sediment.</title>
        <authorList>
            <person name="Zhou Z."/>
            <person name="Liu Y."/>
            <person name="Xu W."/>
            <person name="Pan J."/>
            <person name="Luo Z.H."/>
            <person name="Li M."/>
        </authorList>
    </citation>
    <scope>NUCLEOTIDE SEQUENCE [LARGE SCALE GENOMIC DNA]</scope>
    <source>
        <strain evidence="8">HyVt-535</strain>
    </source>
</reference>
<evidence type="ECO:0000256" key="4">
    <source>
        <dbReference type="ARBA" id="ARBA00023315"/>
    </source>
</evidence>
<dbReference type="Pfam" id="PF00583">
    <property type="entry name" value="Acetyltransf_1"/>
    <property type="match status" value="1"/>
</dbReference>
<dbReference type="EMBL" id="DROM01000067">
    <property type="protein sequence ID" value="HHH12799.1"/>
    <property type="molecule type" value="Genomic_DNA"/>
</dbReference>
<comment type="function">
    <text evidence="5 6">Acetylates the N-terminal alanine of ribosomal protein bS18.</text>
</comment>
<dbReference type="PANTHER" id="PTHR43420">
    <property type="entry name" value="ACETYLTRANSFERASE"/>
    <property type="match status" value="1"/>
</dbReference>
<keyword evidence="2 5" id="KW-0963">Cytoplasm</keyword>
<dbReference type="PANTHER" id="PTHR43420:SF51">
    <property type="entry name" value="PEPTIDYL-LYSINE N-ACETYLTRANSFERASE YIAC"/>
    <property type="match status" value="1"/>
</dbReference>
<comment type="subcellular location">
    <subcellularLocation>
        <location evidence="5 6">Cytoplasm</location>
    </subcellularLocation>
</comment>
<dbReference type="SUPFAM" id="SSF55729">
    <property type="entry name" value="Acyl-CoA N-acyltransferases (Nat)"/>
    <property type="match status" value="1"/>
</dbReference>
<dbReference type="InterPro" id="IPR000182">
    <property type="entry name" value="GNAT_dom"/>
</dbReference>
<evidence type="ECO:0000313" key="8">
    <source>
        <dbReference type="EMBL" id="HHH12799.1"/>
    </source>
</evidence>
<evidence type="ECO:0000256" key="3">
    <source>
        <dbReference type="ARBA" id="ARBA00022679"/>
    </source>
</evidence>
<dbReference type="Proteomes" id="UP000886100">
    <property type="component" value="Unassembled WGS sequence"/>
</dbReference>
<dbReference type="PROSITE" id="PS51186">
    <property type="entry name" value="GNAT"/>
    <property type="match status" value="1"/>
</dbReference>
<dbReference type="HAMAP" id="MF_02210">
    <property type="entry name" value="RimI"/>
    <property type="match status" value="1"/>
</dbReference>